<comment type="similarity">
    <text evidence="2">Belongs to the glycosyl hydrolase 18 family. Chitinase class V subfamily.</text>
</comment>
<evidence type="ECO:0000256" key="1">
    <source>
        <dbReference type="ARBA" id="ARBA00000822"/>
    </source>
</evidence>
<feature type="signal peptide" evidence="13">
    <location>
        <begin position="1"/>
        <end position="19"/>
    </location>
</feature>
<keyword evidence="17" id="KW-1185">Reference proteome</keyword>
<feature type="domain" description="GH18" evidence="15">
    <location>
        <begin position="109"/>
        <end position="465"/>
    </location>
</feature>
<evidence type="ECO:0000256" key="3">
    <source>
        <dbReference type="ARBA" id="ARBA00012729"/>
    </source>
</evidence>
<feature type="compositionally biased region" description="Basic and acidic residues" evidence="12">
    <location>
        <begin position="875"/>
        <end position="884"/>
    </location>
</feature>
<evidence type="ECO:0000313" key="16">
    <source>
        <dbReference type="EMBL" id="QRC97764.1"/>
    </source>
</evidence>
<keyword evidence="5 11" id="KW-0378">Hydrolase</keyword>
<evidence type="ECO:0000256" key="4">
    <source>
        <dbReference type="ARBA" id="ARBA00022669"/>
    </source>
</evidence>
<evidence type="ECO:0000256" key="7">
    <source>
        <dbReference type="ARBA" id="ARBA00023277"/>
    </source>
</evidence>
<keyword evidence="6" id="KW-0146">Chitin degradation</keyword>
<dbReference type="InterPro" id="IPR018371">
    <property type="entry name" value="Chitin-binding_1_CS"/>
</dbReference>
<dbReference type="CDD" id="cd00035">
    <property type="entry name" value="ChtBD1"/>
    <property type="match status" value="1"/>
</dbReference>
<dbReference type="AlphaFoldDB" id="A0A7U2F2Y3"/>
<dbReference type="VEuPathDB" id="FungiDB:JI435_084760"/>
<keyword evidence="10" id="KW-1015">Disulfide bond</keyword>
<dbReference type="Proteomes" id="UP000663193">
    <property type="component" value="Chromosome 7"/>
</dbReference>
<dbReference type="InterPro" id="IPR036861">
    <property type="entry name" value="Endochitinase-like_sf"/>
</dbReference>
<comment type="catalytic activity">
    <reaction evidence="1">
        <text>Random endo-hydrolysis of N-acetyl-beta-D-glucosaminide (1-&gt;4)-beta-linkages in chitin and chitodextrins.</text>
        <dbReference type="EC" id="3.2.1.14"/>
    </reaction>
</comment>
<evidence type="ECO:0000256" key="9">
    <source>
        <dbReference type="ARBA" id="ARBA00023326"/>
    </source>
</evidence>
<feature type="chain" id="PRO_5031244326" description="chitinase" evidence="13">
    <location>
        <begin position="20"/>
        <end position="1230"/>
    </location>
</feature>
<accession>A0A7U2F2Y3</accession>
<dbReference type="InterPro" id="IPR029070">
    <property type="entry name" value="Chitinase_insertion_sf"/>
</dbReference>
<dbReference type="GO" id="GO:0000272">
    <property type="term" value="P:polysaccharide catabolic process"/>
    <property type="evidence" value="ECO:0007669"/>
    <property type="project" value="UniProtKB-KW"/>
</dbReference>
<evidence type="ECO:0000256" key="6">
    <source>
        <dbReference type="ARBA" id="ARBA00023024"/>
    </source>
</evidence>
<dbReference type="InterPro" id="IPR001579">
    <property type="entry name" value="Glyco_hydro_18_chit_AS"/>
</dbReference>
<evidence type="ECO:0000259" key="14">
    <source>
        <dbReference type="PROSITE" id="PS50941"/>
    </source>
</evidence>
<dbReference type="PROSITE" id="PS01095">
    <property type="entry name" value="GH18_1"/>
    <property type="match status" value="1"/>
</dbReference>
<dbReference type="Gene3D" id="3.30.60.10">
    <property type="entry name" value="Endochitinase-like"/>
    <property type="match status" value="1"/>
</dbReference>
<dbReference type="Pfam" id="PF00704">
    <property type="entry name" value="Glyco_hydro_18"/>
    <property type="match status" value="1"/>
</dbReference>
<dbReference type="Gene3D" id="3.10.50.10">
    <property type="match status" value="1"/>
</dbReference>
<dbReference type="PROSITE" id="PS00026">
    <property type="entry name" value="CHIT_BIND_I_1"/>
    <property type="match status" value="1"/>
</dbReference>
<feature type="domain" description="Chitin-binding type-1" evidence="14">
    <location>
        <begin position="56"/>
        <end position="104"/>
    </location>
</feature>
<dbReference type="InterPro" id="IPR011583">
    <property type="entry name" value="Chitinase_II/V-like_cat"/>
</dbReference>
<dbReference type="PANTHER" id="PTHR11177:SF333">
    <property type="entry name" value="CHITINASE"/>
    <property type="match status" value="1"/>
</dbReference>
<dbReference type="PANTHER" id="PTHR11177">
    <property type="entry name" value="CHITINASE"/>
    <property type="match status" value="1"/>
</dbReference>
<dbReference type="InterPro" id="IPR050314">
    <property type="entry name" value="Glycosyl_Hydrlase_18"/>
</dbReference>
<dbReference type="EC" id="3.2.1.14" evidence="3"/>
<evidence type="ECO:0000256" key="2">
    <source>
        <dbReference type="ARBA" id="ARBA00008682"/>
    </source>
</evidence>
<dbReference type="SMART" id="SM00270">
    <property type="entry name" value="ChtBD1"/>
    <property type="match status" value="2"/>
</dbReference>
<dbReference type="PROSITE" id="PS50941">
    <property type="entry name" value="CHIT_BIND_I_2"/>
    <property type="match status" value="1"/>
</dbReference>
<dbReference type="SMART" id="SM00636">
    <property type="entry name" value="Glyco_18"/>
    <property type="match status" value="1"/>
</dbReference>
<keyword evidence="8 11" id="KW-0326">Glycosidase</keyword>
<evidence type="ECO:0000256" key="10">
    <source>
        <dbReference type="PROSITE-ProRule" id="PRU00261"/>
    </source>
</evidence>
<protein>
    <recommendedName>
        <fullName evidence="3">chitinase</fullName>
        <ecNumber evidence="3">3.2.1.14</ecNumber>
    </recommendedName>
</protein>
<evidence type="ECO:0000256" key="12">
    <source>
        <dbReference type="SAM" id="MobiDB-lite"/>
    </source>
</evidence>
<keyword evidence="4 10" id="KW-0147">Chitin-binding</keyword>
<dbReference type="GO" id="GO:0008843">
    <property type="term" value="F:endochitinase activity"/>
    <property type="evidence" value="ECO:0007669"/>
    <property type="project" value="UniProtKB-EC"/>
</dbReference>
<keyword evidence="13" id="KW-0732">Signal</keyword>
<gene>
    <name evidence="16" type="ORF">JI435_084760</name>
</gene>
<dbReference type="PROSITE" id="PS51910">
    <property type="entry name" value="GH18_2"/>
    <property type="match status" value="1"/>
</dbReference>
<proteinExistence type="inferred from homology"/>
<sequence length="1230" mass="137318">MLLVRFLLITLSCAFLCLAQRCDTGPCANGCCNSNGWCGFGPNFCGDTCVSDCDRKSQCNPGFGAEWAERDKCPLNVCCSKDGYCGTTDDFCGDKKVTHKTCAKDNGNAVVVGYYEGWAKSRPCNVFWPEQIPIGVYTHINFAFAVIDPKTFKIAPSSEGDINIYKRLVLLKQQDPNLKVYIAVGGWAFNDPGPTATTFSDLAASVPRQKVFMESLLAFMSTYGFDGIDLDWEYPVADDRSGRSVDFDNFPKFMKRLKETLSSAKKGLTITLPASYWYLQHFDLSSLVKSVDWFNIMSYDLHGTWDKGNKWTGASLNSHTNLTEVDLAMDLLWRNDVDPTKVVLGLAFYGRAFSMTSETCSTPGCAYESGAQKGKCSREVGILLNSEIDDIIKEKGVNPILYKKEAVKVATWGNQWVAYDDEETLTMKSEYAQTLCLGGLMVWAISHDTKDAKYHKALAKAANRKISSLPMTDGSGNAFENLEVSQDQCKWTNCGDSCPSGWVHIKRSDERAKQDEYMYDESSCGPKGVNNFCCPASSSQPSCGWYTQKNGNCDSTCPKDMVEIGSYNKNCKKAGTYQSACCSANYKSMKLYTKGEWGKYPMCEETSSCPSGDSKKSTLLGSANAGSGQAICNAYYKGQVLPKDPPNERKFCYDDSNSEERFSDCIWYAGVGTMLPGAPANWCLSGCPNNRVRIGMGYDKDCANFSYRALCCVPHMTDIIQVENPKLNEYRNSLEEYLKNPRCEVPEPFTKRSSPSLIKRAEKWPYDITGQILLLLLTNSAGGAMLDSMQEIWNKAMGDKYSYLHFPSFRKYAQSLNVYTSHGPIALAEKIKCNLNYWNARASNGTKKTIVCNDVPCSGELCTYEQLERRSETFSPSKHFDHDHGHRHSHLHYHPGQGENKQTTRDVVLKKRARYYAASLEGADGETAEITMTLPNHQSFNDMDGEIPAMDEVLDYDDLDDCGNPRIAHYQLPSSREFEVEHVIDGQLIAAFLSDASRGRLRSGATATTARVAISYFKQARTAPVLQNAPPLPGVGDPNTDSGLRFVYGRVMEIIGTRTNNVFVVGLERKIHRYKTPIMMNRDPMKEQDLLKSAKSGTHDGAQEVLDAIRGTIAVLLYLNRLAVPNVNGNLAAIANNIHAQWAHSQAIYNAAHPNEPTTIAEFWSEWTKDAYGNWFVTKYRTWCERTINTMRQYWATRTGDEAQSILDALNSLETYLNRLPEWIDTTQII</sequence>
<dbReference type="SUPFAM" id="SSF51445">
    <property type="entry name" value="(Trans)glycosidases"/>
    <property type="match status" value="1"/>
</dbReference>
<feature type="disulfide bond" evidence="10">
    <location>
        <begin position="78"/>
        <end position="92"/>
    </location>
</feature>
<evidence type="ECO:0000256" key="8">
    <source>
        <dbReference type="ARBA" id="ARBA00023295"/>
    </source>
</evidence>
<dbReference type="InterPro" id="IPR001223">
    <property type="entry name" value="Glyco_hydro18_cat"/>
</dbReference>
<reference evidence="17" key="1">
    <citation type="journal article" date="2021" name="BMC Genomics">
        <title>Chromosome-level genome assembly and manually-curated proteome of model necrotroph Parastagonospora nodorum Sn15 reveals a genome-wide trove of candidate effector homologs, and redundancy of virulence-related functions within an accessory chromosome.</title>
        <authorList>
            <person name="Bertazzoni S."/>
            <person name="Jones D.A.B."/>
            <person name="Phan H.T."/>
            <person name="Tan K.-C."/>
            <person name="Hane J.K."/>
        </authorList>
    </citation>
    <scope>NUCLEOTIDE SEQUENCE [LARGE SCALE GENOMIC DNA]</scope>
    <source>
        <strain evidence="17">SN15 / ATCC MYA-4574 / FGSC 10173)</strain>
    </source>
</reference>
<dbReference type="InterPro" id="IPR001002">
    <property type="entry name" value="Chitin-bd_1"/>
</dbReference>
<dbReference type="Pfam" id="PF00187">
    <property type="entry name" value="Chitin_bind_1"/>
    <property type="match status" value="1"/>
</dbReference>
<dbReference type="EMBL" id="CP069029">
    <property type="protein sequence ID" value="QRC97764.1"/>
    <property type="molecule type" value="Genomic_DNA"/>
</dbReference>
<dbReference type="GO" id="GO:0006032">
    <property type="term" value="P:chitin catabolic process"/>
    <property type="evidence" value="ECO:0007669"/>
    <property type="project" value="UniProtKB-KW"/>
</dbReference>
<organism evidence="16 17">
    <name type="scientific">Phaeosphaeria nodorum (strain SN15 / ATCC MYA-4574 / FGSC 10173)</name>
    <name type="common">Glume blotch fungus</name>
    <name type="synonym">Parastagonospora nodorum</name>
    <dbReference type="NCBI Taxonomy" id="321614"/>
    <lineage>
        <taxon>Eukaryota</taxon>
        <taxon>Fungi</taxon>
        <taxon>Dikarya</taxon>
        <taxon>Ascomycota</taxon>
        <taxon>Pezizomycotina</taxon>
        <taxon>Dothideomycetes</taxon>
        <taxon>Pleosporomycetidae</taxon>
        <taxon>Pleosporales</taxon>
        <taxon>Pleosporineae</taxon>
        <taxon>Phaeosphaeriaceae</taxon>
        <taxon>Parastagonospora</taxon>
    </lineage>
</organism>
<evidence type="ECO:0000256" key="11">
    <source>
        <dbReference type="RuleBase" id="RU000489"/>
    </source>
</evidence>
<comment type="caution">
    <text evidence="10">Lacks conserved residue(s) required for the propagation of feature annotation.</text>
</comment>
<keyword evidence="7" id="KW-0119">Carbohydrate metabolism</keyword>
<dbReference type="OrthoDB" id="73875at2759"/>
<dbReference type="SUPFAM" id="SSF57016">
    <property type="entry name" value="Plant lectins/antimicrobial peptides"/>
    <property type="match status" value="1"/>
</dbReference>
<evidence type="ECO:0000256" key="13">
    <source>
        <dbReference type="SAM" id="SignalP"/>
    </source>
</evidence>
<name>A0A7U2F2Y3_PHANO</name>
<keyword evidence="9" id="KW-0624">Polysaccharide degradation</keyword>
<evidence type="ECO:0000259" key="15">
    <source>
        <dbReference type="PROSITE" id="PS51910"/>
    </source>
</evidence>
<dbReference type="InterPro" id="IPR017853">
    <property type="entry name" value="GH"/>
</dbReference>
<dbReference type="GO" id="GO:0008061">
    <property type="term" value="F:chitin binding"/>
    <property type="evidence" value="ECO:0007669"/>
    <property type="project" value="UniProtKB-UniRule"/>
</dbReference>
<dbReference type="Gene3D" id="3.20.20.80">
    <property type="entry name" value="Glycosidases"/>
    <property type="match status" value="1"/>
</dbReference>
<evidence type="ECO:0000313" key="17">
    <source>
        <dbReference type="Proteomes" id="UP000663193"/>
    </source>
</evidence>
<feature type="disulfide bond" evidence="10">
    <location>
        <begin position="73"/>
        <end position="85"/>
    </location>
</feature>
<evidence type="ECO:0000256" key="5">
    <source>
        <dbReference type="ARBA" id="ARBA00022801"/>
    </source>
</evidence>
<dbReference type="SUPFAM" id="SSF54556">
    <property type="entry name" value="Chitinase insertion domain"/>
    <property type="match status" value="1"/>
</dbReference>
<feature type="region of interest" description="Disordered" evidence="12">
    <location>
        <begin position="875"/>
        <end position="903"/>
    </location>
</feature>